<evidence type="ECO:0000313" key="2">
    <source>
        <dbReference type="Proteomes" id="UP000827092"/>
    </source>
</evidence>
<accession>A0AAV6TR09</accession>
<dbReference type="Proteomes" id="UP000827092">
    <property type="component" value="Unassembled WGS sequence"/>
</dbReference>
<name>A0AAV6TR09_9ARAC</name>
<reference evidence="1 2" key="1">
    <citation type="journal article" date="2022" name="Nat. Ecol. Evol.">
        <title>A masculinizing supergene underlies an exaggerated male reproductive morph in a spider.</title>
        <authorList>
            <person name="Hendrickx F."/>
            <person name="De Corte Z."/>
            <person name="Sonet G."/>
            <person name="Van Belleghem S.M."/>
            <person name="Kostlbacher S."/>
            <person name="Vangestel C."/>
        </authorList>
    </citation>
    <scope>NUCLEOTIDE SEQUENCE [LARGE SCALE GENOMIC DNA]</scope>
    <source>
        <strain evidence="1">W744_W776</strain>
    </source>
</reference>
<dbReference type="AlphaFoldDB" id="A0AAV6TR09"/>
<dbReference type="EMBL" id="JAFNEN010001216">
    <property type="protein sequence ID" value="KAG8174447.1"/>
    <property type="molecule type" value="Genomic_DNA"/>
</dbReference>
<gene>
    <name evidence="1" type="ORF">JTE90_027102</name>
</gene>
<proteinExistence type="predicted"/>
<protein>
    <submittedName>
        <fullName evidence="1">Uncharacterized protein</fullName>
    </submittedName>
</protein>
<organism evidence="1 2">
    <name type="scientific">Oedothorax gibbosus</name>
    <dbReference type="NCBI Taxonomy" id="931172"/>
    <lineage>
        <taxon>Eukaryota</taxon>
        <taxon>Metazoa</taxon>
        <taxon>Ecdysozoa</taxon>
        <taxon>Arthropoda</taxon>
        <taxon>Chelicerata</taxon>
        <taxon>Arachnida</taxon>
        <taxon>Araneae</taxon>
        <taxon>Araneomorphae</taxon>
        <taxon>Entelegynae</taxon>
        <taxon>Araneoidea</taxon>
        <taxon>Linyphiidae</taxon>
        <taxon>Erigoninae</taxon>
        <taxon>Oedothorax</taxon>
    </lineage>
</organism>
<evidence type="ECO:0000313" key="1">
    <source>
        <dbReference type="EMBL" id="KAG8174447.1"/>
    </source>
</evidence>
<comment type="caution">
    <text evidence="1">The sequence shown here is derived from an EMBL/GenBank/DDBJ whole genome shotgun (WGS) entry which is preliminary data.</text>
</comment>
<keyword evidence="2" id="KW-1185">Reference proteome</keyword>
<sequence>MYYRAGAFKVISGSACSPRFLQKCVQTVFWLDITKPLLFVQSMILRIAICSCLYCAHVRRGTGDLKVVHEQSAVASWWKLPHYVIDF</sequence>